<dbReference type="InterPro" id="IPR037401">
    <property type="entry name" value="SnoaL-like"/>
</dbReference>
<feature type="domain" description="SnoaL-like" evidence="1">
    <location>
        <begin position="11"/>
        <end position="96"/>
    </location>
</feature>
<dbReference type="Proteomes" id="UP000287171">
    <property type="component" value="Unassembled WGS sequence"/>
</dbReference>
<sequence>MSLPEISVIIRYFEAEAHRNTNALVALFSDEAVVVDESQTYHGPEGIRGWREGAASMYQYTTQVLDTRSLDAKSYLVAGRLTGNFPGGTAELQWRFIINDGLIDRLEIE</sequence>
<keyword evidence="3" id="KW-1185">Reference proteome</keyword>
<dbReference type="InterPro" id="IPR032710">
    <property type="entry name" value="NTF2-like_dom_sf"/>
</dbReference>
<evidence type="ECO:0000259" key="1">
    <source>
        <dbReference type="Pfam" id="PF12680"/>
    </source>
</evidence>
<comment type="caution">
    <text evidence="2">The sequence shown here is derived from an EMBL/GenBank/DDBJ whole genome shotgun (WGS) entry which is preliminary data.</text>
</comment>
<reference evidence="3" key="1">
    <citation type="submission" date="2018-12" db="EMBL/GenBank/DDBJ databases">
        <title>Tengunoibacter tsumagoiensis gen. nov., sp. nov., Dictyobacter kobayashii sp. nov., D. alpinus sp. nov., and D. joshuensis sp. nov. and description of Dictyobacteraceae fam. nov. within the order Ktedonobacterales isolated from Tengu-no-mugimeshi.</title>
        <authorList>
            <person name="Wang C.M."/>
            <person name="Zheng Y."/>
            <person name="Sakai Y."/>
            <person name="Toyoda A."/>
            <person name="Minakuchi Y."/>
            <person name="Abe K."/>
            <person name="Yokota A."/>
            <person name="Yabe S."/>
        </authorList>
    </citation>
    <scope>NUCLEOTIDE SEQUENCE [LARGE SCALE GENOMIC DNA]</scope>
    <source>
        <strain evidence="3">Uno16</strain>
    </source>
</reference>
<proteinExistence type="predicted"/>
<gene>
    <name evidence="2" type="ORF">KDA_52180</name>
</gene>
<dbReference type="RefSeq" id="WP_126629946.1">
    <property type="nucleotide sequence ID" value="NZ_BIFT01000002.1"/>
</dbReference>
<dbReference type="Pfam" id="PF12680">
    <property type="entry name" value="SnoaL_2"/>
    <property type="match status" value="1"/>
</dbReference>
<dbReference type="EMBL" id="BIFT01000002">
    <property type="protein sequence ID" value="GCE29734.1"/>
    <property type="molecule type" value="Genomic_DNA"/>
</dbReference>
<accession>A0A402BEC6</accession>
<evidence type="ECO:0000313" key="3">
    <source>
        <dbReference type="Proteomes" id="UP000287171"/>
    </source>
</evidence>
<evidence type="ECO:0000313" key="2">
    <source>
        <dbReference type="EMBL" id="GCE29734.1"/>
    </source>
</evidence>
<dbReference type="AlphaFoldDB" id="A0A402BEC6"/>
<protein>
    <recommendedName>
        <fullName evidence="1">SnoaL-like domain-containing protein</fullName>
    </recommendedName>
</protein>
<organism evidence="2 3">
    <name type="scientific">Dictyobacter alpinus</name>
    <dbReference type="NCBI Taxonomy" id="2014873"/>
    <lineage>
        <taxon>Bacteria</taxon>
        <taxon>Bacillati</taxon>
        <taxon>Chloroflexota</taxon>
        <taxon>Ktedonobacteria</taxon>
        <taxon>Ktedonobacterales</taxon>
        <taxon>Dictyobacteraceae</taxon>
        <taxon>Dictyobacter</taxon>
    </lineage>
</organism>
<dbReference type="Gene3D" id="3.10.450.50">
    <property type="match status" value="1"/>
</dbReference>
<dbReference type="SUPFAM" id="SSF54427">
    <property type="entry name" value="NTF2-like"/>
    <property type="match status" value="1"/>
</dbReference>
<name>A0A402BEC6_9CHLR</name>
<dbReference type="OrthoDB" id="8684708at2"/>